<dbReference type="EMBL" id="RZHH01000002">
    <property type="protein sequence ID" value="RYJ15325.1"/>
    <property type="molecule type" value="Genomic_DNA"/>
</dbReference>
<dbReference type="Proteomes" id="UP000294028">
    <property type="component" value="Unassembled WGS sequence"/>
</dbReference>
<dbReference type="AlphaFoldDB" id="A0A482TR01"/>
<evidence type="ECO:0000313" key="3">
    <source>
        <dbReference type="Proteomes" id="UP000294028"/>
    </source>
</evidence>
<evidence type="ECO:0000256" key="1">
    <source>
        <dbReference type="SAM" id="MobiDB-lite"/>
    </source>
</evidence>
<evidence type="ECO:0000313" key="2">
    <source>
        <dbReference type="EMBL" id="RYJ15325.1"/>
    </source>
</evidence>
<sequence length="45" mass="4977">MIWGCCQSGRRMGFRSTEERTRKGDRSSSVPSIQELTGGSGRDRG</sequence>
<gene>
    <name evidence="2" type="ORF">ELS19_04535</name>
</gene>
<feature type="region of interest" description="Disordered" evidence="1">
    <location>
        <begin position="1"/>
        <end position="45"/>
    </location>
</feature>
<feature type="non-terminal residue" evidence="2">
    <location>
        <position position="45"/>
    </location>
</feature>
<protein>
    <submittedName>
        <fullName evidence="2">DUF4157 domain-containing protein</fullName>
    </submittedName>
</protein>
<accession>A0A482TR01</accession>
<proteinExistence type="predicted"/>
<feature type="compositionally biased region" description="Basic and acidic residues" evidence="1">
    <location>
        <begin position="16"/>
        <end position="26"/>
    </location>
</feature>
<name>A0A482TR01_9EURY</name>
<feature type="compositionally biased region" description="Polar residues" evidence="1">
    <location>
        <begin position="27"/>
        <end position="37"/>
    </location>
</feature>
<reference evidence="2 3" key="1">
    <citation type="submission" date="2018-12" db="EMBL/GenBank/DDBJ databases">
        <title>Genome analysis provides insights into bioremediation potentialities of Halogeometricum borinquense strain N11.</title>
        <authorList>
            <person name="Najjari A."/>
            <person name="Youssef N."/>
            <person name="Fhoula I."/>
            <person name="Ben Dhia O."/>
            <person name="Mahjoubi M."/>
            <person name="Ouzari H.I."/>
            <person name="Cherif A."/>
        </authorList>
    </citation>
    <scope>NUCLEOTIDE SEQUENCE [LARGE SCALE GENOMIC DNA]</scope>
    <source>
        <strain evidence="2 3">N11</strain>
    </source>
</reference>
<comment type="caution">
    <text evidence="2">The sequence shown here is derived from an EMBL/GenBank/DDBJ whole genome shotgun (WGS) entry which is preliminary data.</text>
</comment>
<organism evidence="2 3">
    <name type="scientific">Halogeometricum borinquense</name>
    <dbReference type="NCBI Taxonomy" id="60847"/>
    <lineage>
        <taxon>Archaea</taxon>
        <taxon>Methanobacteriati</taxon>
        <taxon>Methanobacteriota</taxon>
        <taxon>Stenosarchaea group</taxon>
        <taxon>Halobacteria</taxon>
        <taxon>Halobacteriales</taxon>
        <taxon>Haloferacaceae</taxon>
        <taxon>Halogeometricum</taxon>
    </lineage>
</organism>